<protein>
    <submittedName>
        <fullName evidence="1">Uncharacterized protein</fullName>
    </submittedName>
</protein>
<accession>A0A139IR96</accession>
<reference evidence="1 2" key="1">
    <citation type="submission" date="2015-07" db="EMBL/GenBank/DDBJ databases">
        <title>Comparative genomics of the Sigatoka disease complex on banana suggests a link between parallel evolutionary changes in Pseudocercospora fijiensis and Pseudocercospora eumusae and increased virulence on the banana host.</title>
        <authorList>
            <person name="Chang T.-C."/>
            <person name="Salvucci A."/>
            <person name="Crous P.W."/>
            <person name="Stergiopoulos I."/>
        </authorList>
    </citation>
    <scope>NUCLEOTIDE SEQUENCE [LARGE SCALE GENOMIC DNA]</scope>
    <source>
        <strain evidence="1 2">CBS 116634</strain>
    </source>
</reference>
<gene>
    <name evidence="1" type="ORF">AC579_2035</name>
</gene>
<dbReference type="EMBL" id="LFZO01000025">
    <property type="protein sequence ID" value="KXT17094.1"/>
    <property type="molecule type" value="Genomic_DNA"/>
</dbReference>
<proteinExistence type="predicted"/>
<dbReference type="AlphaFoldDB" id="A0A139IR96"/>
<keyword evidence="2" id="KW-1185">Reference proteome</keyword>
<evidence type="ECO:0000313" key="2">
    <source>
        <dbReference type="Proteomes" id="UP000073492"/>
    </source>
</evidence>
<organism evidence="1 2">
    <name type="scientific">Pseudocercospora musae</name>
    <dbReference type="NCBI Taxonomy" id="113226"/>
    <lineage>
        <taxon>Eukaryota</taxon>
        <taxon>Fungi</taxon>
        <taxon>Dikarya</taxon>
        <taxon>Ascomycota</taxon>
        <taxon>Pezizomycotina</taxon>
        <taxon>Dothideomycetes</taxon>
        <taxon>Dothideomycetidae</taxon>
        <taxon>Mycosphaerellales</taxon>
        <taxon>Mycosphaerellaceae</taxon>
        <taxon>Pseudocercospora</taxon>
    </lineage>
</organism>
<comment type="caution">
    <text evidence="1">The sequence shown here is derived from an EMBL/GenBank/DDBJ whole genome shotgun (WGS) entry which is preliminary data.</text>
</comment>
<sequence>MECSNFDTTKVHVKHPDHGRYVLGRRISFVPASTQRRLSHQNSGHANATLYQRLPGSTSWQEQDGALEDAKFANRPVATILDLTLGVADRKSVEKAAAECIPQLPGNTLAWLTAERRSWLRNRCTNGRLDMREFGAIKEEVVRDDLLRSKLSVGGGKSDDVGHSVRCSLILLRCRRFLATTLIASPTTVNSYLYPPPSHSSPHNHAISIQPWPSQIISHISATTSPETTTHESAAQNVDVSKEDIVRLVRGNVYLLKTLLEMYPYPASFQLSPYERHNMTNTNRYRDTLFIAQEKPTPKSAA</sequence>
<name>A0A139IR96_9PEZI</name>
<evidence type="ECO:0000313" key="1">
    <source>
        <dbReference type="EMBL" id="KXT17094.1"/>
    </source>
</evidence>
<dbReference type="Proteomes" id="UP000073492">
    <property type="component" value="Unassembled WGS sequence"/>
</dbReference>
<dbReference type="OrthoDB" id="1933717at2759"/>